<dbReference type="STRING" id="1890683.A0A427YM16"/>
<protein>
    <submittedName>
        <fullName evidence="2">Uncharacterized protein</fullName>
    </submittedName>
</protein>
<gene>
    <name evidence="2" type="ORF">EHS25_008583</name>
</gene>
<feature type="compositionally biased region" description="Basic and acidic residues" evidence="1">
    <location>
        <begin position="1070"/>
        <end position="1082"/>
    </location>
</feature>
<feature type="compositionally biased region" description="Basic and acidic residues" evidence="1">
    <location>
        <begin position="1481"/>
        <end position="1490"/>
    </location>
</feature>
<accession>A0A427YM16</accession>
<feature type="compositionally biased region" description="Acidic residues" evidence="1">
    <location>
        <begin position="822"/>
        <end position="834"/>
    </location>
</feature>
<feature type="compositionally biased region" description="Low complexity" evidence="1">
    <location>
        <begin position="913"/>
        <end position="925"/>
    </location>
</feature>
<feature type="compositionally biased region" description="Basic residues" evidence="1">
    <location>
        <begin position="1400"/>
        <end position="1414"/>
    </location>
</feature>
<comment type="caution">
    <text evidence="2">The sequence shown here is derived from an EMBL/GenBank/DDBJ whole genome shotgun (WGS) entry which is preliminary data.</text>
</comment>
<sequence length="1655" mass="178299">MGRSRVTAIRSGSKPSQPSASASSPTTDIEVTYKQVYDDLDKRKTQKGWQQRKMGWVKGHKVLKELLQDPTFPGVKASEWSAWNQDELVVIIESDQISIDKLLDYHHAVLSYLLEHIILPNLTAFSGDTLSQIPDSGSNKVLVASSTDPASGSDGGPQGILGRVMTVVTVVIETIKDVRFDSEDAGSFYAAAPFHSAKWLSLLIELLRCCRGGSIDQGEAADILCELLWTISWDTNDDAGRKILADESTLGLKKLGALLLTSQTARSSLYLFRLLHSILPKRNPDSQAKGAALLTTFPVSEWGKEPMKAVYYAIGTLRDHHSLAPLDYCKAINAASEVPGGPRPKGFRITSYLIDAKDEVGMPKAQERLKKGEVILYVDRWRLVVLPFDEVGIEETHPFVLERIMGFGEQSGSVDSEGGTVFGFEYVADPLDPDSRSRTVCVGIHKDEAEDFQLLMQSKLPGYRLSKVNQTTEKPDQSADGPSVAHAETQVGDLPASEPGAKSQNVAKSQKKQSAARGNLSTSLNSQSHVSETQIISDKAESVANNKNLRKAVALEPVASSDSHDGDQEVDQVEELTRPPSTRGRKGKVTERGTRKSARSEPEAGDDGSRQQAASQLPRKSGDGSAPLRMVREKKQSSAQADSLPKTADSAPPEEARTATGARNKFWKSAQGPTPPQSSSDPLAAPLAGDGEAIMAALQESEEAEARCLTATSRLSAVGRSSQATGEQQQPLDAKTGSQEGEDVQEETGKGGMVNLDVKLGKGARAQPSDEAEHKLVERLKSTDIPLPSSQHLPVQEETATGRSKQKYGWRRKTPQKKTEEPESLPDIDEEEVAEPVAEQPEPKATRRKAPARAAKPSGASGGESQSTDATTPKAKSGRGKKSDTFKAPSPVKPTLASTIEAGRGATEKKQVAAKPKPSGAKASSKGGGAAERKGEEVQVTGHDAGATSESLVLDTGLGNPVKDPNSAEEYTGASAQPFKQPKEKGKKAPASVQPPSQPRQVESHLGQTNDEPDNQHHEGSGGSHTAGAEAEIAPGGPDVLNRAPQVDDYDEVESVRGASSANAAGRAAIRWDLEGDDRGDITEMPQSADGRELHDAHEEQQLPRLKVPTVHPRKSASPAKQPGEREVQDEPVAAVPQRRPSGGHPTARTEIDRPAGPEHVQAGDSEKGETGIDQRPSTPHQQEDDGDNEQVVHHEKVVEEAPDTPGGGAAMPVVAPPSVPRVTKTRPPRATPATRTEMSKTPAAVKTDKVASSTSAQRAGPTSLGGNPGLKIPVVKQYADQNDFQEDQHERHKADEAGNQSSPRVPLPKPSQNRRTPNSKARAPPPPPSPSVASDSGDEDGSESTEMERMALVQDTVREMMAAGKVTPQTGSKLLRATNPDAVKQFATFPPSATPILPAKRKAVRQAVRRASGHKYQDEGEEEDDAEDEDEGSQHEGFSSTKKKPKLSELHDIVQPKRTTVHQQAQRKAGNREMPAVDEAVEKRTVNERVRKRKSSFRGTAAVEVPPKRVRLSTSDEKKNEIVRPKGAFGSDVAKPRSGSEVQKTELMHKLDEINQAVKEHLAYHLEIPSKHAQGAKLQLAAAAQKIVSSLHRETTTTLNPLGELFVNVREKYQPFHDQMGAVVEESRKRSRTIRELVKTSKKPAGELPKALFA</sequence>
<feature type="compositionally biased region" description="Polar residues" evidence="1">
    <location>
        <begin position="519"/>
        <end position="533"/>
    </location>
</feature>
<feature type="compositionally biased region" description="Low complexity" evidence="1">
    <location>
        <begin position="1057"/>
        <end position="1069"/>
    </location>
</feature>
<feature type="compositionally biased region" description="Acidic residues" evidence="1">
    <location>
        <begin position="1337"/>
        <end position="1346"/>
    </location>
</feature>
<dbReference type="Proteomes" id="UP000279259">
    <property type="component" value="Unassembled WGS sequence"/>
</dbReference>
<feature type="compositionally biased region" description="Basic and acidic residues" evidence="1">
    <location>
        <begin position="1090"/>
        <end position="1102"/>
    </location>
</feature>
<proteinExistence type="predicted"/>
<feature type="region of interest" description="Disordered" evidence="1">
    <location>
        <begin position="556"/>
        <end position="1355"/>
    </location>
</feature>
<organism evidence="2 3">
    <name type="scientific">Saitozyma podzolica</name>
    <dbReference type="NCBI Taxonomy" id="1890683"/>
    <lineage>
        <taxon>Eukaryota</taxon>
        <taxon>Fungi</taxon>
        <taxon>Dikarya</taxon>
        <taxon>Basidiomycota</taxon>
        <taxon>Agaricomycotina</taxon>
        <taxon>Tremellomycetes</taxon>
        <taxon>Tremellales</taxon>
        <taxon>Trimorphomycetaceae</taxon>
        <taxon>Saitozyma</taxon>
    </lineage>
</organism>
<feature type="region of interest" description="Disordered" evidence="1">
    <location>
        <begin position="1387"/>
        <end position="1541"/>
    </location>
</feature>
<dbReference type="EMBL" id="RSCD01000006">
    <property type="protein sequence ID" value="RSH92168.1"/>
    <property type="molecule type" value="Genomic_DNA"/>
</dbReference>
<feature type="compositionally biased region" description="Polar residues" evidence="1">
    <location>
        <begin position="710"/>
        <end position="739"/>
    </location>
</feature>
<feature type="compositionally biased region" description="Basic and acidic residues" evidence="1">
    <location>
        <begin position="1287"/>
        <end position="1297"/>
    </location>
</feature>
<feature type="compositionally biased region" description="Polar residues" evidence="1">
    <location>
        <begin position="1458"/>
        <end position="1467"/>
    </location>
</feature>
<feature type="compositionally biased region" description="Acidic residues" evidence="1">
    <location>
        <begin position="1420"/>
        <end position="1432"/>
    </location>
</feature>
<feature type="compositionally biased region" description="Basic and acidic residues" evidence="1">
    <location>
        <begin position="1447"/>
        <end position="1456"/>
    </location>
</feature>
<feature type="compositionally biased region" description="Basic and acidic residues" evidence="1">
    <location>
        <begin position="1191"/>
        <end position="1200"/>
    </location>
</feature>
<reference evidence="2 3" key="1">
    <citation type="submission" date="2018-11" db="EMBL/GenBank/DDBJ databases">
        <title>Genome sequence of Saitozyma podzolica DSM 27192.</title>
        <authorList>
            <person name="Aliyu H."/>
            <person name="Gorte O."/>
            <person name="Ochsenreither K."/>
        </authorList>
    </citation>
    <scope>NUCLEOTIDE SEQUENCE [LARGE SCALE GENOMIC DNA]</scope>
    <source>
        <strain evidence="2 3">DSM 27192</strain>
    </source>
</reference>
<feature type="compositionally biased region" description="Basic and acidic residues" evidence="1">
    <location>
        <begin position="588"/>
        <end position="602"/>
    </location>
</feature>
<keyword evidence="3" id="KW-1185">Reference proteome</keyword>
<evidence type="ECO:0000256" key="1">
    <source>
        <dbReference type="SAM" id="MobiDB-lite"/>
    </source>
</evidence>
<dbReference type="OrthoDB" id="10367943at2759"/>
<feature type="compositionally biased region" description="Low complexity" evidence="1">
    <location>
        <begin position="11"/>
        <end position="25"/>
    </location>
</feature>
<feature type="compositionally biased region" description="Polar residues" evidence="1">
    <location>
        <begin position="788"/>
        <end position="803"/>
    </location>
</feature>
<feature type="compositionally biased region" description="Basic and acidic residues" evidence="1">
    <location>
        <begin position="1515"/>
        <end position="1525"/>
    </location>
</feature>
<feature type="region of interest" description="Disordered" evidence="1">
    <location>
        <begin position="1"/>
        <end position="27"/>
    </location>
</feature>
<feature type="compositionally biased region" description="Basic and acidic residues" evidence="1">
    <location>
        <begin position="771"/>
        <end position="782"/>
    </location>
</feature>
<evidence type="ECO:0000313" key="2">
    <source>
        <dbReference type="EMBL" id="RSH92168.1"/>
    </source>
</evidence>
<feature type="region of interest" description="Disordered" evidence="1">
    <location>
        <begin position="469"/>
        <end position="533"/>
    </location>
</feature>
<feature type="compositionally biased region" description="Basic residues" evidence="1">
    <location>
        <begin position="804"/>
        <end position="816"/>
    </location>
</feature>
<feature type="compositionally biased region" description="Low complexity" evidence="1">
    <location>
        <begin position="1027"/>
        <end position="1038"/>
    </location>
</feature>
<name>A0A427YM16_9TREE</name>
<evidence type="ECO:0000313" key="3">
    <source>
        <dbReference type="Proteomes" id="UP000279259"/>
    </source>
</evidence>
<feature type="compositionally biased region" description="Basic and acidic residues" evidence="1">
    <location>
        <begin position="1148"/>
        <end position="1157"/>
    </location>
</feature>